<comment type="caution">
    <text evidence="4">The sequence shown here is derived from an EMBL/GenBank/DDBJ whole genome shotgun (WGS) entry which is preliminary data.</text>
</comment>
<evidence type="ECO:0000256" key="2">
    <source>
        <dbReference type="ARBA" id="ARBA00023002"/>
    </source>
</evidence>
<dbReference type="PRINTS" id="PR00080">
    <property type="entry name" value="SDRFAMILY"/>
</dbReference>
<dbReference type="Gene3D" id="3.40.50.720">
    <property type="entry name" value="NAD(P)-binding Rossmann-like Domain"/>
    <property type="match status" value="1"/>
</dbReference>
<dbReference type="EC" id="1.1.1.-" evidence="4"/>
<keyword evidence="2 4" id="KW-0560">Oxidoreductase</keyword>
<dbReference type="EMBL" id="AAMX01000003">
    <property type="protein sequence ID" value="EAQ32696.1"/>
    <property type="molecule type" value="Genomic_DNA"/>
</dbReference>
<evidence type="ECO:0000256" key="3">
    <source>
        <dbReference type="RuleBase" id="RU000363"/>
    </source>
</evidence>
<keyword evidence="5" id="KW-1185">Reference proteome</keyword>
<evidence type="ECO:0000313" key="5">
    <source>
        <dbReference type="Proteomes" id="UP000016543"/>
    </source>
</evidence>
<comment type="similarity">
    <text evidence="1 3">Belongs to the short-chain dehydrogenases/reductases (SDR) family.</text>
</comment>
<dbReference type="Proteomes" id="UP000016543">
    <property type="component" value="Unassembled WGS sequence"/>
</dbReference>
<dbReference type="PANTHER" id="PTHR44196:SF1">
    <property type="entry name" value="DEHYDROGENASE_REDUCTASE SDR FAMILY MEMBER 7B"/>
    <property type="match status" value="1"/>
</dbReference>
<gene>
    <name evidence="4" type="ORF">OS145_01017</name>
</gene>
<dbReference type="InterPro" id="IPR036291">
    <property type="entry name" value="NAD(P)-bd_dom_sf"/>
</dbReference>
<dbReference type="PANTHER" id="PTHR44196">
    <property type="entry name" value="DEHYDROGENASE/REDUCTASE SDR FAMILY MEMBER 7B"/>
    <property type="match status" value="1"/>
</dbReference>
<dbReference type="InterPro" id="IPR002347">
    <property type="entry name" value="SDR_fam"/>
</dbReference>
<reference evidence="4 5" key="1">
    <citation type="submission" date="2006-01" db="EMBL/GenBank/DDBJ databases">
        <authorList>
            <person name="Brettar I."/>
            <person name="Hofle M."/>
            <person name="Ferriera S."/>
            <person name="Johnson J."/>
            <person name="Kravitz S."/>
            <person name="Halpern A."/>
            <person name="Remington K."/>
            <person name="Beeson K."/>
            <person name="Tran B."/>
            <person name="Rogers Y.-H."/>
            <person name="Friedman R."/>
            <person name="Venter J.C."/>
        </authorList>
    </citation>
    <scope>NUCLEOTIDE SEQUENCE [LARGE SCALE GENOMIC DNA]</scope>
    <source>
        <strain evidence="4 5">OS145</strain>
    </source>
</reference>
<dbReference type="RefSeq" id="WP_006955510.1">
    <property type="nucleotide sequence ID" value="NZ_CH672405.1"/>
</dbReference>
<dbReference type="NCBIfam" id="NF006099">
    <property type="entry name" value="PRK08251.1"/>
    <property type="match status" value="1"/>
</dbReference>
<dbReference type="GO" id="GO:0016491">
    <property type="term" value="F:oxidoreductase activity"/>
    <property type="evidence" value="ECO:0007669"/>
    <property type="project" value="UniProtKB-KW"/>
</dbReference>
<organism evidence="4 5">
    <name type="scientific">Idiomarina baltica OS145</name>
    <dbReference type="NCBI Taxonomy" id="314276"/>
    <lineage>
        <taxon>Bacteria</taxon>
        <taxon>Pseudomonadati</taxon>
        <taxon>Pseudomonadota</taxon>
        <taxon>Gammaproteobacteria</taxon>
        <taxon>Alteromonadales</taxon>
        <taxon>Idiomarinaceae</taxon>
        <taxon>Idiomarina</taxon>
    </lineage>
</organism>
<name>A0ABM9WP06_9GAMM</name>
<accession>A0ABM9WP06</accession>
<sequence length="255" mass="27780">MQKQQTVLITGASSGLGEGMAREFASKGYHLCLCARRIERLEALKSEIEQAYPKANVYIAALDVNQHDDVFDVFERFKSEAGAIDKIVVNAGMGKGASLGTGYFAANRATAETNFVAALAQCEAAMGIFRAQERGHLITIASMSALRGMPRAMTVYAATKAGLASMSEGIRADLLKTYGNNSPIKVTTLFPGYIRSEINEKVKNTPFMIGTEEGCRKMVKAIEKAPVKAYVPGWPWCVIGFLMKRLPLSWVLKLT</sequence>
<evidence type="ECO:0000256" key="1">
    <source>
        <dbReference type="ARBA" id="ARBA00006484"/>
    </source>
</evidence>
<protein>
    <submittedName>
        <fullName evidence="4">Short chain dehydrogenase</fullName>
        <ecNumber evidence="4">1.1.1.-</ecNumber>
    </submittedName>
</protein>
<dbReference type="SUPFAM" id="SSF51735">
    <property type="entry name" value="NAD(P)-binding Rossmann-fold domains"/>
    <property type="match status" value="1"/>
</dbReference>
<dbReference type="PRINTS" id="PR00081">
    <property type="entry name" value="GDHRDH"/>
</dbReference>
<dbReference type="Pfam" id="PF00106">
    <property type="entry name" value="adh_short"/>
    <property type="match status" value="1"/>
</dbReference>
<proteinExistence type="inferred from homology"/>
<evidence type="ECO:0000313" key="4">
    <source>
        <dbReference type="EMBL" id="EAQ32696.1"/>
    </source>
</evidence>